<organism evidence="2 3">
    <name type="scientific">Actinomadura yumaensis</name>
    <dbReference type="NCBI Taxonomy" id="111807"/>
    <lineage>
        <taxon>Bacteria</taxon>
        <taxon>Bacillati</taxon>
        <taxon>Actinomycetota</taxon>
        <taxon>Actinomycetes</taxon>
        <taxon>Streptosporangiales</taxon>
        <taxon>Thermomonosporaceae</taxon>
        <taxon>Actinomadura</taxon>
    </lineage>
</organism>
<evidence type="ECO:0000256" key="1">
    <source>
        <dbReference type="SAM" id="MobiDB-lite"/>
    </source>
</evidence>
<sequence>MGSEVVADYFDHAKTLEAAQQELSESEQRELDEQTQAAEER</sequence>
<gene>
    <name evidence="2" type="ORF">ACFQKB_28870</name>
</gene>
<dbReference type="EMBL" id="JBHSXS010000022">
    <property type="protein sequence ID" value="MFC6883803.1"/>
    <property type="molecule type" value="Genomic_DNA"/>
</dbReference>
<evidence type="ECO:0000313" key="3">
    <source>
        <dbReference type="Proteomes" id="UP001596380"/>
    </source>
</evidence>
<protein>
    <submittedName>
        <fullName evidence="2">Uncharacterized protein</fullName>
    </submittedName>
</protein>
<comment type="caution">
    <text evidence="2">The sequence shown here is derived from an EMBL/GenBank/DDBJ whole genome shotgun (WGS) entry which is preliminary data.</text>
</comment>
<keyword evidence="3" id="KW-1185">Reference proteome</keyword>
<name>A0ABW2CPT5_9ACTN</name>
<reference evidence="3" key="1">
    <citation type="journal article" date="2019" name="Int. J. Syst. Evol. Microbiol.">
        <title>The Global Catalogue of Microorganisms (GCM) 10K type strain sequencing project: providing services to taxonomists for standard genome sequencing and annotation.</title>
        <authorList>
            <consortium name="The Broad Institute Genomics Platform"/>
            <consortium name="The Broad Institute Genome Sequencing Center for Infectious Disease"/>
            <person name="Wu L."/>
            <person name="Ma J."/>
        </authorList>
    </citation>
    <scope>NUCLEOTIDE SEQUENCE [LARGE SCALE GENOMIC DNA]</scope>
    <source>
        <strain evidence="3">JCM 3369</strain>
    </source>
</reference>
<dbReference type="RefSeq" id="WP_302931014.1">
    <property type="nucleotide sequence ID" value="NZ_JBHSXE010000001.1"/>
</dbReference>
<dbReference type="Proteomes" id="UP001596380">
    <property type="component" value="Unassembled WGS sequence"/>
</dbReference>
<accession>A0ABW2CPT5</accession>
<feature type="compositionally biased region" description="Basic and acidic residues" evidence="1">
    <location>
        <begin position="26"/>
        <end position="41"/>
    </location>
</feature>
<proteinExistence type="predicted"/>
<evidence type="ECO:0000313" key="2">
    <source>
        <dbReference type="EMBL" id="MFC6883803.1"/>
    </source>
</evidence>
<feature type="region of interest" description="Disordered" evidence="1">
    <location>
        <begin position="20"/>
        <end position="41"/>
    </location>
</feature>